<proteinExistence type="predicted"/>
<evidence type="ECO:0000313" key="2">
    <source>
        <dbReference type="EMBL" id="KAJ9642121.1"/>
    </source>
</evidence>
<evidence type="ECO:0000256" key="1">
    <source>
        <dbReference type="SAM" id="MobiDB-lite"/>
    </source>
</evidence>
<comment type="caution">
    <text evidence="2">The sequence shown here is derived from an EMBL/GenBank/DDBJ whole genome shotgun (WGS) entry which is preliminary data.</text>
</comment>
<dbReference type="PANTHER" id="PTHR42070">
    <property type="entry name" value="FILAMENT ASSOCIATED PROTEIN, PUTATIVE (AFU_ORTHOLOGUE AFUA_8G06630)-RELATED"/>
    <property type="match status" value="1"/>
</dbReference>
<dbReference type="Proteomes" id="UP001172681">
    <property type="component" value="Unassembled WGS sequence"/>
</dbReference>
<accession>A0AA38YAU8</accession>
<protein>
    <recommendedName>
        <fullName evidence="4">BZIP domain-containing protein</fullName>
    </recommendedName>
</protein>
<dbReference type="CDD" id="cd14688">
    <property type="entry name" value="bZIP_YAP"/>
    <property type="match status" value="1"/>
</dbReference>
<dbReference type="EMBL" id="JAPDRN010000010">
    <property type="protein sequence ID" value="KAJ9642121.1"/>
    <property type="molecule type" value="Genomic_DNA"/>
</dbReference>
<reference evidence="2" key="1">
    <citation type="submission" date="2022-10" db="EMBL/GenBank/DDBJ databases">
        <title>Culturing micro-colonial fungi from biological soil crusts in the Mojave desert and describing Neophaeococcomyces mojavensis, and introducing the new genera and species Taxawa tesnikishii.</title>
        <authorList>
            <person name="Kurbessoian T."/>
            <person name="Stajich J.E."/>
        </authorList>
    </citation>
    <scope>NUCLEOTIDE SEQUENCE</scope>
    <source>
        <strain evidence="2">TK_35</strain>
    </source>
</reference>
<evidence type="ECO:0008006" key="4">
    <source>
        <dbReference type="Google" id="ProtNLM"/>
    </source>
</evidence>
<sequence>MAPHEVPKHSVSKTKQERIRDNQRRSRARRAEYLAELERRLKECHGICREADLQRLAFTDLQAENTRLRTLLSSAGLDPDAAGSLSQSGVPCARGNITAVSNRNLKPKFQHTDMHQSSSVAQYKQEYERSPCPVPSSSLFDANQTTAFPEVCLPYDNYRNYPLALNDSSLAPTPPYLVNTSPSPSYEWLLGPDVVRSTTSSESGLGTDLFHDPCVLPLLPTTEGMISSSITRGVRDQDEPELSEMDGMQARESRSFGRSMFSFADRQVNSQVLFHLLNEMNSKRDIRKNPLMQP</sequence>
<evidence type="ECO:0000313" key="3">
    <source>
        <dbReference type="Proteomes" id="UP001172681"/>
    </source>
</evidence>
<keyword evidence="3" id="KW-1185">Reference proteome</keyword>
<dbReference type="AlphaFoldDB" id="A0AA38YAU8"/>
<gene>
    <name evidence="2" type="ORF">H2204_002490</name>
</gene>
<name>A0AA38YAU8_9EURO</name>
<organism evidence="2 3">
    <name type="scientific">Knufia peltigerae</name>
    <dbReference type="NCBI Taxonomy" id="1002370"/>
    <lineage>
        <taxon>Eukaryota</taxon>
        <taxon>Fungi</taxon>
        <taxon>Dikarya</taxon>
        <taxon>Ascomycota</taxon>
        <taxon>Pezizomycotina</taxon>
        <taxon>Eurotiomycetes</taxon>
        <taxon>Chaetothyriomycetidae</taxon>
        <taxon>Chaetothyriales</taxon>
        <taxon>Trichomeriaceae</taxon>
        <taxon>Knufia</taxon>
    </lineage>
</organism>
<feature type="region of interest" description="Disordered" evidence="1">
    <location>
        <begin position="1"/>
        <end position="26"/>
    </location>
</feature>
<dbReference type="PANTHER" id="PTHR42070:SF1">
    <property type="entry name" value="FILAMENT ASSOCIATED PROTEIN, PUTATIVE (AFU_ORTHOLOGUE AFUA_8G06630)-RELATED"/>
    <property type="match status" value="1"/>
</dbReference>